<dbReference type="EMBL" id="PVBS01000002">
    <property type="protein sequence ID" value="PRD54270.1"/>
    <property type="molecule type" value="Genomic_DNA"/>
</dbReference>
<dbReference type="OrthoDB" id="698207at2"/>
<feature type="chain" id="PRO_5015573225" description="DUF4595 domain-containing protein" evidence="1">
    <location>
        <begin position="19"/>
        <end position="326"/>
    </location>
</feature>
<gene>
    <name evidence="2" type="ORF">C5749_12405</name>
</gene>
<evidence type="ECO:0008006" key="4">
    <source>
        <dbReference type="Google" id="ProtNLM"/>
    </source>
</evidence>
<protein>
    <recommendedName>
        <fullName evidence="4">DUF4595 domain-containing protein</fullName>
    </recommendedName>
</protein>
<proteinExistence type="predicted"/>
<name>A0A2S9JMA1_9SPHI</name>
<keyword evidence="3" id="KW-1185">Reference proteome</keyword>
<dbReference type="RefSeq" id="WP_105726474.1">
    <property type="nucleotide sequence ID" value="NZ_PVBS01000002.1"/>
</dbReference>
<dbReference type="Proteomes" id="UP000238642">
    <property type="component" value="Unassembled WGS sequence"/>
</dbReference>
<feature type="signal peptide" evidence="1">
    <location>
        <begin position="1"/>
        <end position="18"/>
    </location>
</feature>
<evidence type="ECO:0000313" key="3">
    <source>
        <dbReference type="Proteomes" id="UP000238642"/>
    </source>
</evidence>
<comment type="caution">
    <text evidence="2">The sequence shown here is derived from an EMBL/GenBank/DDBJ whole genome shotgun (WGS) entry which is preliminary data.</text>
</comment>
<evidence type="ECO:0000313" key="2">
    <source>
        <dbReference type="EMBL" id="PRD54270.1"/>
    </source>
</evidence>
<accession>A0A2S9JMA1</accession>
<reference evidence="2 3" key="1">
    <citation type="submission" date="2018-02" db="EMBL/GenBank/DDBJ databases">
        <title>The draft genome of Sphingobacterium gobiense H7.</title>
        <authorList>
            <person name="Li L."/>
            <person name="Liu L."/>
            <person name="Zhang X."/>
            <person name="Wang T."/>
            <person name="Liang L."/>
        </authorList>
    </citation>
    <scope>NUCLEOTIDE SEQUENCE [LARGE SCALE GENOMIC DNA]</scope>
    <source>
        <strain evidence="2 3">ACCC 05757</strain>
    </source>
</reference>
<sequence>MKRLLYMLFVCGLLTACASDDMEALLSDRISSMETVATVGYGLPSSDGRLTFVYDEQGRLKKVNDKVFYYGTDGKVTYSRVFLESPHPHGKAVYTERLSYHWDERGRLKEVYLDSLYKKTPAIPGGIVIGDSENLLENTLLATYTYEGVNRKPSSIVYRPLTRSGSNIIAIKAEERIDYRYAGENPSSSLLTGVMDVSISPTSPEGRPFQITTVNAYLPNIHPLAKLYTQLGFHPTDLAGVIPLNCVSTIQREIETEHVEDVEFTPPEEGGIHWTDVGAEDISVSTGLGSFEGKTTYSYRFNVLELPIEIVGEGDGTMQRTVITYE</sequence>
<dbReference type="AlphaFoldDB" id="A0A2S9JMA1"/>
<keyword evidence="1" id="KW-0732">Signal</keyword>
<dbReference type="PROSITE" id="PS51257">
    <property type="entry name" value="PROKAR_LIPOPROTEIN"/>
    <property type="match status" value="1"/>
</dbReference>
<organism evidence="2 3">
    <name type="scientific">Sphingobacterium gobiense</name>
    <dbReference type="NCBI Taxonomy" id="1382456"/>
    <lineage>
        <taxon>Bacteria</taxon>
        <taxon>Pseudomonadati</taxon>
        <taxon>Bacteroidota</taxon>
        <taxon>Sphingobacteriia</taxon>
        <taxon>Sphingobacteriales</taxon>
        <taxon>Sphingobacteriaceae</taxon>
        <taxon>Sphingobacterium</taxon>
    </lineage>
</organism>
<evidence type="ECO:0000256" key="1">
    <source>
        <dbReference type="SAM" id="SignalP"/>
    </source>
</evidence>